<name>A0A9N9HC40_9GLOM</name>
<sequence length="111" mass="12807">MDIVRDKPYSYASSNRKNLQWVVETFSDCSLIKIIVNTIYNSCCINSFNEEKGKSRRGHMEYGCGEAGKFFEGINNTKIIKEKSLEIPKMLKDMFNDLCETMKMGRIKSES</sequence>
<gene>
    <name evidence="1" type="ORF">AMORRO_LOCUS10544</name>
</gene>
<organism evidence="1 2">
    <name type="scientific">Acaulospora morrowiae</name>
    <dbReference type="NCBI Taxonomy" id="94023"/>
    <lineage>
        <taxon>Eukaryota</taxon>
        <taxon>Fungi</taxon>
        <taxon>Fungi incertae sedis</taxon>
        <taxon>Mucoromycota</taxon>
        <taxon>Glomeromycotina</taxon>
        <taxon>Glomeromycetes</taxon>
        <taxon>Diversisporales</taxon>
        <taxon>Acaulosporaceae</taxon>
        <taxon>Acaulospora</taxon>
    </lineage>
</organism>
<comment type="caution">
    <text evidence="1">The sequence shown here is derived from an EMBL/GenBank/DDBJ whole genome shotgun (WGS) entry which is preliminary data.</text>
</comment>
<dbReference type="OrthoDB" id="2385582at2759"/>
<protein>
    <submittedName>
        <fullName evidence="1">8306_t:CDS:1</fullName>
    </submittedName>
</protein>
<evidence type="ECO:0000313" key="1">
    <source>
        <dbReference type="EMBL" id="CAG8664249.1"/>
    </source>
</evidence>
<proteinExistence type="predicted"/>
<evidence type="ECO:0000313" key="2">
    <source>
        <dbReference type="Proteomes" id="UP000789342"/>
    </source>
</evidence>
<dbReference type="Proteomes" id="UP000789342">
    <property type="component" value="Unassembled WGS sequence"/>
</dbReference>
<reference evidence="1" key="1">
    <citation type="submission" date="2021-06" db="EMBL/GenBank/DDBJ databases">
        <authorList>
            <person name="Kallberg Y."/>
            <person name="Tangrot J."/>
            <person name="Rosling A."/>
        </authorList>
    </citation>
    <scope>NUCLEOTIDE SEQUENCE</scope>
    <source>
        <strain evidence="1">CL551</strain>
    </source>
</reference>
<dbReference type="EMBL" id="CAJVPV010011766">
    <property type="protein sequence ID" value="CAG8664249.1"/>
    <property type="molecule type" value="Genomic_DNA"/>
</dbReference>
<dbReference type="AlphaFoldDB" id="A0A9N9HC40"/>
<keyword evidence="2" id="KW-1185">Reference proteome</keyword>
<accession>A0A9N9HC40</accession>